<evidence type="ECO:0000256" key="3">
    <source>
        <dbReference type="PIRSR" id="PIRSR603782-2"/>
    </source>
</evidence>
<evidence type="ECO:0000256" key="1">
    <source>
        <dbReference type="ARBA" id="ARBA00010996"/>
    </source>
</evidence>
<feature type="binding site" evidence="2">
    <location>
        <position position="86"/>
    </location>
    <ligand>
        <name>Cu cation</name>
        <dbReference type="ChEBI" id="CHEBI:23378"/>
    </ligand>
</feature>
<protein>
    <submittedName>
        <fullName evidence="4">Protein SCO1/2</fullName>
    </submittedName>
</protein>
<keyword evidence="3" id="KW-1015">Disulfide bond</keyword>
<dbReference type="SUPFAM" id="SSF52833">
    <property type="entry name" value="Thioredoxin-like"/>
    <property type="match status" value="1"/>
</dbReference>
<evidence type="ECO:0000256" key="2">
    <source>
        <dbReference type="PIRSR" id="PIRSR603782-1"/>
    </source>
</evidence>
<feature type="binding site" evidence="2">
    <location>
        <position position="170"/>
    </location>
    <ligand>
        <name>Cu cation</name>
        <dbReference type="ChEBI" id="CHEBI:23378"/>
    </ligand>
</feature>
<feature type="disulfide bond" description="Redox-active" evidence="3">
    <location>
        <begin position="82"/>
        <end position="86"/>
    </location>
</feature>
<reference evidence="5" key="1">
    <citation type="submission" date="2016-10" db="EMBL/GenBank/DDBJ databases">
        <authorList>
            <person name="Varghese N."/>
            <person name="Submissions S."/>
        </authorList>
    </citation>
    <scope>NUCLEOTIDE SEQUENCE [LARGE SCALE GENOMIC DNA]</scope>
    <source>
        <strain evidence="5">CGMCC 1.7655</strain>
    </source>
</reference>
<dbReference type="STRING" id="525640.SAMN04487971_11910"/>
<accession>A0A1G9M9Y5</accession>
<dbReference type="InterPro" id="IPR006311">
    <property type="entry name" value="TAT_signal"/>
</dbReference>
<dbReference type="InterPro" id="IPR003782">
    <property type="entry name" value="SCO1/SenC"/>
</dbReference>
<comment type="similarity">
    <text evidence="1">Belongs to the SCO1/2 family.</text>
</comment>
<dbReference type="PANTHER" id="PTHR12151:SF25">
    <property type="entry name" value="LINALOOL DEHYDRATASE_ISOMERASE DOMAIN-CONTAINING PROTEIN"/>
    <property type="match status" value="1"/>
</dbReference>
<dbReference type="Gene3D" id="3.40.30.10">
    <property type="entry name" value="Glutaredoxin"/>
    <property type="match status" value="1"/>
</dbReference>
<organism evidence="4 5">
    <name type="scientific">Paracoccus chinensis</name>
    <dbReference type="NCBI Taxonomy" id="525640"/>
    <lineage>
        <taxon>Bacteria</taxon>
        <taxon>Pseudomonadati</taxon>
        <taxon>Pseudomonadota</taxon>
        <taxon>Alphaproteobacteria</taxon>
        <taxon>Rhodobacterales</taxon>
        <taxon>Paracoccaceae</taxon>
        <taxon>Paracoccus</taxon>
    </lineage>
</organism>
<sequence>MSLSRRLLLGAGAVTALGAGTLGLGWWQVDGPGAAGPASLSPILPRPLSEMDVTLTDHRGRRVTISDWAGRPSLVFFGFTYCPEVCPTTLSDISLWLDGLGAAADRLNVALITVDPERDTVAALADYLTYFDPRITGHTGTPEEIARATEAFRVRVERQPLGEDDYTMDHTSGVFLFRADGSFGSIIDYHEDRAFALPKIRRVLT</sequence>
<keyword evidence="2" id="KW-0186">Copper</keyword>
<keyword evidence="5" id="KW-1185">Reference proteome</keyword>
<evidence type="ECO:0000313" key="4">
    <source>
        <dbReference type="EMBL" id="SDL70495.1"/>
    </source>
</evidence>
<dbReference type="OrthoDB" id="9790194at2"/>
<dbReference type="AlphaFoldDB" id="A0A1G9M9Y5"/>
<feature type="binding site" evidence="2">
    <location>
        <position position="82"/>
    </location>
    <ligand>
        <name>Cu cation</name>
        <dbReference type="ChEBI" id="CHEBI:23378"/>
    </ligand>
</feature>
<proteinExistence type="inferred from homology"/>
<gene>
    <name evidence="4" type="ORF">SAMN04487971_11910</name>
</gene>
<dbReference type="PROSITE" id="PS51318">
    <property type="entry name" value="TAT"/>
    <property type="match status" value="1"/>
</dbReference>
<dbReference type="GO" id="GO:0046872">
    <property type="term" value="F:metal ion binding"/>
    <property type="evidence" value="ECO:0007669"/>
    <property type="project" value="UniProtKB-KW"/>
</dbReference>
<dbReference type="Pfam" id="PF02630">
    <property type="entry name" value="SCO1-SenC"/>
    <property type="match status" value="1"/>
</dbReference>
<name>A0A1G9M9Y5_9RHOB</name>
<dbReference type="EMBL" id="FNGE01000019">
    <property type="protein sequence ID" value="SDL70495.1"/>
    <property type="molecule type" value="Genomic_DNA"/>
</dbReference>
<evidence type="ECO:0000313" key="5">
    <source>
        <dbReference type="Proteomes" id="UP000199555"/>
    </source>
</evidence>
<dbReference type="RefSeq" id="WP_090757106.1">
    <property type="nucleotide sequence ID" value="NZ_FNGE01000019.1"/>
</dbReference>
<dbReference type="PANTHER" id="PTHR12151">
    <property type="entry name" value="ELECTRON TRANSPORT PROTIN SCO1/SENC FAMILY MEMBER"/>
    <property type="match status" value="1"/>
</dbReference>
<dbReference type="InterPro" id="IPR036249">
    <property type="entry name" value="Thioredoxin-like_sf"/>
</dbReference>
<dbReference type="Proteomes" id="UP000199555">
    <property type="component" value="Unassembled WGS sequence"/>
</dbReference>
<dbReference type="CDD" id="cd02968">
    <property type="entry name" value="SCO"/>
    <property type="match status" value="1"/>
</dbReference>
<keyword evidence="2" id="KW-0479">Metal-binding</keyword>